<comment type="caution">
    <text evidence="1">The sequence shown here is derived from an EMBL/GenBank/DDBJ whole genome shotgun (WGS) entry which is preliminary data.</text>
</comment>
<proteinExistence type="predicted"/>
<dbReference type="AlphaFoldDB" id="A0A0F9QTK4"/>
<evidence type="ECO:0000313" key="1">
    <source>
        <dbReference type="EMBL" id="KKN40327.1"/>
    </source>
</evidence>
<gene>
    <name evidence="1" type="ORF">LCGC14_0734310</name>
</gene>
<name>A0A0F9QTK4_9ZZZZ</name>
<protein>
    <submittedName>
        <fullName evidence="1">Uncharacterized protein</fullName>
    </submittedName>
</protein>
<organism evidence="1">
    <name type="scientific">marine sediment metagenome</name>
    <dbReference type="NCBI Taxonomy" id="412755"/>
    <lineage>
        <taxon>unclassified sequences</taxon>
        <taxon>metagenomes</taxon>
        <taxon>ecological metagenomes</taxon>
    </lineage>
</organism>
<reference evidence="1" key="1">
    <citation type="journal article" date="2015" name="Nature">
        <title>Complex archaea that bridge the gap between prokaryotes and eukaryotes.</title>
        <authorList>
            <person name="Spang A."/>
            <person name="Saw J.H."/>
            <person name="Jorgensen S.L."/>
            <person name="Zaremba-Niedzwiedzka K."/>
            <person name="Martijn J."/>
            <person name="Lind A.E."/>
            <person name="van Eijk R."/>
            <person name="Schleper C."/>
            <person name="Guy L."/>
            <person name="Ettema T.J."/>
        </authorList>
    </citation>
    <scope>NUCLEOTIDE SEQUENCE</scope>
</reference>
<dbReference type="EMBL" id="LAZR01001711">
    <property type="protein sequence ID" value="KKN40327.1"/>
    <property type="molecule type" value="Genomic_DNA"/>
</dbReference>
<sequence length="75" mass="9003">MARYTQLYVIQNRTNLKYLSLENGVEWISSKYQAARFNFAETARAVRRSLFAPAYGHYERQVEREIRFLVIEKLK</sequence>
<accession>A0A0F9QTK4</accession>